<accession>A0A7Z9A4C0</accession>
<keyword evidence="5 15" id="KW-0963">Cytoplasm</keyword>
<dbReference type="GO" id="GO:0046872">
    <property type="term" value="F:metal ion binding"/>
    <property type="evidence" value="ECO:0007669"/>
    <property type="project" value="UniProtKB-KW"/>
</dbReference>
<comment type="similarity">
    <text evidence="3">Belongs to the ribonuclease III family.</text>
</comment>
<dbReference type="PROSITE" id="PS00517">
    <property type="entry name" value="RNASE_3_1"/>
    <property type="match status" value="1"/>
</dbReference>
<protein>
    <recommendedName>
        <fullName evidence="15">Ribonuclease 3</fullName>
        <ecNumber evidence="15">3.1.26.3</ecNumber>
    </recommendedName>
    <alternativeName>
        <fullName evidence="15">Ribonuclease III</fullName>
        <shortName evidence="15">RNase III</shortName>
    </alternativeName>
</protein>
<feature type="binding site" evidence="15">
    <location>
        <position position="122"/>
    </location>
    <ligand>
        <name>Mg(2+)</name>
        <dbReference type="ChEBI" id="CHEBI:18420"/>
    </ligand>
</feature>
<keyword evidence="10 15" id="KW-0479">Metal-binding</keyword>
<evidence type="ECO:0000256" key="10">
    <source>
        <dbReference type="ARBA" id="ARBA00022723"/>
    </source>
</evidence>
<evidence type="ECO:0000256" key="9">
    <source>
        <dbReference type="ARBA" id="ARBA00022722"/>
    </source>
</evidence>
<keyword evidence="14 15" id="KW-0694">RNA-binding</keyword>
<dbReference type="GO" id="GO:0004525">
    <property type="term" value="F:ribonuclease III activity"/>
    <property type="evidence" value="ECO:0007669"/>
    <property type="project" value="UniProtKB-UniRule"/>
</dbReference>
<dbReference type="GO" id="GO:0006364">
    <property type="term" value="P:rRNA processing"/>
    <property type="evidence" value="ECO:0007669"/>
    <property type="project" value="UniProtKB-UniRule"/>
</dbReference>
<keyword evidence="8 15" id="KW-0819">tRNA processing</keyword>
<keyword evidence="13 15" id="KW-0460">Magnesium</keyword>
<feature type="binding site" evidence="15">
    <location>
        <position position="49"/>
    </location>
    <ligand>
        <name>Mg(2+)</name>
        <dbReference type="ChEBI" id="CHEBI:18420"/>
    </ligand>
</feature>
<dbReference type="CDD" id="cd00593">
    <property type="entry name" value="RIBOc"/>
    <property type="match status" value="1"/>
</dbReference>
<dbReference type="GO" id="GO:0006397">
    <property type="term" value="P:mRNA processing"/>
    <property type="evidence" value="ECO:0007669"/>
    <property type="project" value="UniProtKB-UniRule"/>
</dbReference>
<comment type="subunit">
    <text evidence="4 15">Homodimer.</text>
</comment>
<evidence type="ECO:0000256" key="3">
    <source>
        <dbReference type="ARBA" id="ARBA00010183"/>
    </source>
</evidence>
<dbReference type="PROSITE" id="PS50137">
    <property type="entry name" value="DS_RBD"/>
    <property type="match status" value="1"/>
</dbReference>
<comment type="function">
    <text evidence="15">Digests double-stranded RNA. Involved in the processing of primary rRNA transcript to yield the immediate precursors to the large and small rRNAs (23S and 16S). Processes some mRNAs, and tRNAs when they are encoded in the rRNA operon. Processes pre-crRNA and tracrRNA of type II CRISPR loci if present in the organism.</text>
</comment>
<dbReference type="Pfam" id="PF00035">
    <property type="entry name" value="dsrm"/>
    <property type="match status" value="1"/>
</dbReference>
<evidence type="ECO:0000256" key="6">
    <source>
        <dbReference type="ARBA" id="ARBA00022552"/>
    </source>
</evidence>
<evidence type="ECO:0000256" key="7">
    <source>
        <dbReference type="ARBA" id="ARBA00022664"/>
    </source>
</evidence>
<evidence type="ECO:0000256" key="5">
    <source>
        <dbReference type="ARBA" id="ARBA00022490"/>
    </source>
</evidence>
<dbReference type="GO" id="GO:0008033">
    <property type="term" value="P:tRNA processing"/>
    <property type="evidence" value="ECO:0007669"/>
    <property type="project" value="UniProtKB-KW"/>
</dbReference>
<dbReference type="PANTHER" id="PTHR11207">
    <property type="entry name" value="RIBONUCLEASE III"/>
    <property type="match status" value="1"/>
</dbReference>
<dbReference type="AlphaFoldDB" id="A0A7Z9A4C0"/>
<evidence type="ECO:0000256" key="2">
    <source>
        <dbReference type="ARBA" id="ARBA00004496"/>
    </source>
</evidence>
<dbReference type="Pfam" id="PF14622">
    <property type="entry name" value="Ribonucleas_3_3"/>
    <property type="match status" value="1"/>
</dbReference>
<reference evidence="16 17" key="1">
    <citation type="submission" date="2018-12" db="EMBL/GenBank/DDBJ databases">
        <authorList>
            <consortium name="Pathogen Informatics"/>
        </authorList>
    </citation>
    <scope>NUCLEOTIDE SEQUENCE [LARGE SCALE GENOMIC DNA]</scope>
    <source>
        <strain evidence="16 17">NCTC10207</strain>
    </source>
</reference>
<evidence type="ECO:0000313" key="17">
    <source>
        <dbReference type="Proteomes" id="UP000282386"/>
    </source>
</evidence>
<dbReference type="InterPro" id="IPR014720">
    <property type="entry name" value="dsRBD_dom"/>
</dbReference>
<dbReference type="PROSITE" id="PS50142">
    <property type="entry name" value="RNASE_3_2"/>
    <property type="match status" value="1"/>
</dbReference>
<dbReference type="NCBIfam" id="TIGR02191">
    <property type="entry name" value="RNaseIII"/>
    <property type="match status" value="1"/>
</dbReference>
<dbReference type="Proteomes" id="UP000282386">
    <property type="component" value="Chromosome"/>
</dbReference>
<keyword evidence="11 15" id="KW-0255">Endonuclease</keyword>
<dbReference type="InterPro" id="IPR036389">
    <property type="entry name" value="RNase_III_sf"/>
</dbReference>
<comment type="subcellular location">
    <subcellularLocation>
        <location evidence="2 15">Cytoplasm</location>
    </subcellularLocation>
</comment>
<dbReference type="GO" id="GO:0005737">
    <property type="term" value="C:cytoplasm"/>
    <property type="evidence" value="ECO:0007669"/>
    <property type="project" value="UniProtKB-SubCell"/>
</dbReference>
<organism evidence="16 17">
    <name type="scientific">Rothia aeria</name>
    <dbReference type="NCBI Taxonomy" id="172042"/>
    <lineage>
        <taxon>Bacteria</taxon>
        <taxon>Bacillati</taxon>
        <taxon>Actinomycetota</taxon>
        <taxon>Actinomycetes</taxon>
        <taxon>Micrococcales</taxon>
        <taxon>Micrococcaceae</taxon>
        <taxon>Rothia</taxon>
    </lineage>
</organism>
<dbReference type="GeneID" id="93862820"/>
<proteinExistence type="inferred from homology"/>
<dbReference type="SUPFAM" id="SSF69065">
    <property type="entry name" value="RNase III domain-like"/>
    <property type="match status" value="1"/>
</dbReference>
<gene>
    <name evidence="15 16" type="primary">rnc</name>
    <name evidence="16" type="ORF">NCTC10207_01356</name>
</gene>
<evidence type="ECO:0000256" key="11">
    <source>
        <dbReference type="ARBA" id="ARBA00022759"/>
    </source>
</evidence>
<evidence type="ECO:0000256" key="8">
    <source>
        <dbReference type="ARBA" id="ARBA00022694"/>
    </source>
</evidence>
<dbReference type="SMART" id="SM00535">
    <property type="entry name" value="RIBOc"/>
    <property type="match status" value="1"/>
</dbReference>
<evidence type="ECO:0000256" key="4">
    <source>
        <dbReference type="ARBA" id="ARBA00011738"/>
    </source>
</evidence>
<evidence type="ECO:0000256" key="13">
    <source>
        <dbReference type="ARBA" id="ARBA00022842"/>
    </source>
</evidence>
<comment type="catalytic activity">
    <reaction evidence="1 15">
        <text>Endonucleolytic cleavage to 5'-phosphomonoester.</text>
        <dbReference type="EC" id="3.1.26.3"/>
    </reaction>
</comment>
<feature type="binding site" evidence="15">
    <location>
        <position position="125"/>
    </location>
    <ligand>
        <name>Mg(2+)</name>
        <dbReference type="ChEBI" id="CHEBI:18420"/>
    </ligand>
</feature>
<keyword evidence="6 15" id="KW-0698">rRNA processing</keyword>
<keyword evidence="9 15" id="KW-0540">Nuclease</keyword>
<feature type="active site" evidence="15">
    <location>
        <position position="125"/>
    </location>
</feature>
<dbReference type="HAMAP" id="MF_00104">
    <property type="entry name" value="RNase_III"/>
    <property type="match status" value="1"/>
</dbReference>
<evidence type="ECO:0000256" key="14">
    <source>
        <dbReference type="ARBA" id="ARBA00022884"/>
    </source>
</evidence>
<dbReference type="GO" id="GO:0003725">
    <property type="term" value="F:double-stranded RNA binding"/>
    <property type="evidence" value="ECO:0007669"/>
    <property type="project" value="TreeGrafter"/>
</dbReference>
<dbReference type="EC" id="3.1.26.3" evidence="15"/>
<dbReference type="SUPFAM" id="SSF54768">
    <property type="entry name" value="dsRNA-binding domain-like"/>
    <property type="match status" value="1"/>
</dbReference>
<evidence type="ECO:0000313" key="16">
    <source>
        <dbReference type="EMBL" id="VEI23256.1"/>
    </source>
</evidence>
<dbReference type="RefSeq" id="WP_006887990.1">
    <property type="nucleotide sequence ID" value="NZ_CAJPQC010000001.1"/>
</dbReference>
<evidence type="ECO:0000256" key="15">
    <source>
        <dbReference type="HAMAP-Rule" id="MF_00104"/>
    </source>
</evidence>
<dbReference type="CDD" id="cd10845">
    <property type="entry name" value="DSRM_RNAse_III_family"/>
    <property type="match status" value="1"/>
</dbReference>
<sequence length="230" mass="25201">MNNVPSASDARELQKRLGVTIDAETFLRSLTHRSYAFENPGVAHNERLEFLGDSVLSLAIAEEVFRRYPDMPEGELVKRHHVVVSTVALAKVARELRLGPHIRLGKGERLTGGADKDSILADTMEAIFGATYMTLGREAARELVLRLIAPLLDDEAVLNSGRDWKTDLQELVASRAWGEVRYEVSGEGPDHARHYTAKAVVAGQVAGTGEGTSKKEAERLAAEAAYRVLL</sequence>
<evidence type="ECO:0000256" key="1">
    <source>
        <dbReference type="ARBA" id="ARBA00000109"/>
    </source>
</evidence>
<dbReference type="GO" id="GO:0019843">
    <property type="term" value="F:rRNA binding"/>
    <property type="evidence" value="ECO:0007669"/>
    <property type="project" value="UniProtKB-KW"/>
</dbReference>
<keyword evidence="12 15" id="KW-0378">Hydrolase</keyword>
<keyword evidence="7 15" id="KW-0507">mRNA processing</keyword>
<dbReference type="PANTHER" id="PTHR11207:SF0">
    <property type="entry name" value="RIBONUCLEASE 3"/>
    <property type="match status" value="1"/>
</dbReference>
<keyword evidence="15" id="KW-0699">rRNA-binding</keyword>
<dbReference type="InterPro" id="IPR000999">
    <property type="entry name" value="RNase_III_dom"/>
</dbReference>
<dbReference type="SMART" id="SM00358">
    <property type="entry name" value="DSRM"/>
    <property type="match status" value="1"/>
</dbReference>
<dbReference type="GO" id="GO:0010468">
    <property type="term" value="P:regulation of gene expression"/>
    <property type="evidence" value="ECO:0007669"/>
    <property type="project" value="TreeGrafter"/>
</dbReference>
<evidence type="ECO:0000256" key="12">
    <source>
        <dbReference type="ARBA" id="ARBA00022801"/>
    </source>
</evidence>
<dbReference type="Gene3D" id="1.10.1520.10">
    <property type="entry name" value="Ribonuclease III domain"/>
    <property type="match status" value="1"/>
</dbReference>
<dbReference type="InterPro" id="IPR011907">
    <property type="entry name" value="RNase_III"/>
</dbReference>
<dbReference type="Gene3D" id="3.30.160.20">
    <property type="match status" value="1"/>
</dbReference>
<dbReference type="GO" id="GO:0042802">
    <property type="term" value="F:identical protein binding"/>
    <property type="evidence" value="ECO:0007669"/>
    <property type="project" value="UniProtKB-ARBA"/>
</dbReference>
<name>A0A7Z9A4C0_9MICC</name>
<comment type="cofactor">
    <cofactor evidence="15">
        <name>Mg(2+)</name>
        <dbReference type="ChEBI" id="CHEBI:18420"/>
    </cofactor>
</comment>
<feature type="active site" evidence="15">
    <location>
        <position position="53"/>
    </location>
</feature>
<dbReference type="EMBL" id="LR134479">
    <property type="protein sequence ID" value="VEI23256.1"/>
    <property type="molecule type" value="Genomic_DNA"/>
</dbReference>
<dbReference type="FunFam" id="3.30.160.20:FF:000003">
    <property type="entry name" value="Ribonuclease 3"/>
    <property type="match status" value="1"/>
</dbReference>
<dbReference type="FunFam" id="1.10.1520.10:FF:000001">
    <property type="entry name" value="Ribonuclease 3"/>
    <property type="match status" value="1"/>
</dbReference>